<keyword evidence="2" id="KW-0813">Transport</keyword>
<name>A0A061IJS8_CRIGR</name>
<proteinExistence type="predicted"/>
<evidence type="ECO:0000313" key="2">
    <source>
        <dbReference type="EMBL" id="ERE89467.1"/>
    </source>
</evidence>
<evidence type="ECO:0000256" key="1">
    <source>
        <dbReference type="SAM" id="Phobius"/>
    </source>
</evidence>
<dbReference type="EMBL" id="KE664717">
    <property type="protein sequence ID" value="ERE89467.1"/>
    <property type="molecule type" value="Genomic_DNA"/>
</dbReference>
<keyword evidence="2" id="KW-0406">Ion transport</keyword>
<organism evidence="2 3">
    <name type="scientific">Cricetulus griseus</name>
    <name type="common">Chinese hamster</name>
    <name type="synonym">Cricetulus barabensis griseus</name>
    <dbReference type="NCBI Taxonomy" id="10029"/>
    <lineage>
        <taxon>Eukaryota</taxon>
        <taxon>Metazoa</taxon>
        <taxon>Chordata</taxon>
        <taxon>Craniata</taxon>
        <taxon>Vertebrata</taxon>
        <taxon>Euteleostomi</taxon>
        <taxon>Mammalia</taxon>
        <taxon>Eutheria</taxon>
        <taxon>Euarchontoglires</taxon>
        <taxon>Glires</taxon>
        <taxon>Rodentia</taxon>
        <taxon>Myomorpha</taxon>
        <taxon>Muroidea</taxon>
        <taxon>Cricetidae</taxon>
        <taxon>Cricetinae</taxon>
        <taxon>Cricetulus</taxon>
    </lineage>
</organism>
<keyword evidence="1" id="KW-0812">Transmembrane</keyword>
<feature type="transmembrane region" description="Helical" evidence="1">
    <location>
        <begin position="70"/>
        <end position="88"/>
    </location>
</feature>
<keyword evidence="2" id="KW-0407">Ion channel</keyword>
<reference evidence="3" key="1">
    <citation type="journal article" date="2013" name="Nat. Biotechnol.">
        <title>Chinese hamster genome sequenced from sorted chromosomes.</title>
        <authorList>
            <person name="Brinkrolf K."/>
            <person name="Rupp O."/>
            <person name="Laux H."/>
            <person name="Kollin F."/>
            <person name="Ernst W."/>
            <person name="Linke B."/>
            <person name="Kofler R."/>
            <person name="Romand S."/>
            <person name="Hesse F."/>
            <person name="Budach W.E."/>
            <person name="Galosy S."/>
            <person name="Muller D."/>
            <person name="Noll T."/>
            <person name="Wienberg J."/>
            <person name="Jostock T."/>
            <person name="Leonard M."/>
            <person name="Grillari J."/>
            <person name="Tauch A."/>
            <person name="Goesmann A."/>
            <person name="Helk B."/>
            <person name="Mott J.E."/>
            <person name="Puhler A."/>
            <person name="Borth N."/>
        </authorList>
    </citation>
    <scope>NUCLEOTIDE SEQUENCE [LARGE SCALE GENOMIC DNA]</scope>
    <source>
        <strain evidence="3">17A/GY</strain>
    </source>
</reference>
<keyword evidence="1" id="KW-0472">Membrane</keyword>
<evidence type="ECO:0000313" key="3">
    <source>
        <dbReference type="Proteomes" id="UP000030759"/>
    </source>
</evidence>
<sequence>MSGNIPSVCAVEAKPRLTKSATSQTHIQGFELAHPNTYPISDLLEQLLLNDGSSRVSMTQDNRRISQMSFGYLLNLLVAIGAIFHFLANTTEAFTYR</sequence>
<dbReference type="GO" id="GO:0034220">
    <property type="term" value="P:monoatomic ion transmembrane transport"/>
    <property type="evidence" value="ECO:0007669"/>
    <property type="project" value="UniProtKB-KW"/>
</dbReference>
<accession>A0A061IJS8</accession>
<protein>
    <submittedName>
        <fullName evidence="2">Small conductance calcium-activated potassium channel protein 2</fullName>
    </submittedName>
</protein>
<dbReference type="AlphaFoldDB" id="A0A061IJS8"/>
<keyword evidence="1" id="KW-1133">Transmembrane helix</keyword>
<gene>
    <name evidence="2" type="ORF">H671_1g2319</name>
</gene>
<dbReference type="Proteomes" id="UP000030759">
    <property type="component" value="Unassembled WGS sequence"/>
</dbReference>